<dbReference type="Proteomes" id="UP001209878">
    <property type="component" value="Unassembled WGS sequence"/>
</dbReference>
<reference evidence="13" key="1">
    <citation type="journal article" date="2023" name="Mol. Biol. Evol.">
        <title>Third-Generation Sequencing Reveals the Adaptive Role of the Epigenome in Three Deep-Sea Polychaetes.</title>
        <authorList>
            <person name="Perez M."/>
            <person name="Aroh O."/>
            <person name="Sun Y."/>
            <person name="Lan Y."/>
            <person name="Juniper S.K."/>
            <person name="Young C.R."/>
            <person name="Angers B."/>
            <person name="Qian P.Y."/>
        </authorList>
    </citation>
    <scope>NUCLEOTIDE SEQUENCE</scope>
    <source>
        <strain evidence="13">R07B-5</strain>
    </source>
</reference>
<dbReference type="InterPro" id="IPR000742">
    <property type="entry name" value="EGF"/>
</dbReference>
<dbReference type="GO" id="GO:0005576">
    <property type="term" value="C:extracellular region"/>
    <property type="evidence" value="ECO:0007669"/>
    <property type="project" value="UniProtKB-SubCell"/>
</dbReference>
<evidence type="ECO:0000313" key="14">
    <source>
        <dbReference type="Proteomes" id="UP001209878"/>
    </source>
</evidence>
<dbReference type="CDD" id="cd00054">
    <property type="entry name" value="EGF_CA"/>
    <property type="match status" value="2"/>
</dbReference>
<keyword evidence="14" id="KW-1185">Reference proteome</keyword>
<dbReference type="PROSITE" id="PS00022">
    <property type="entry name" value="EGF_1"/>
    <property type="match status" value="2"/>
</dbReference>
<evidence type="ECO:0000313" key="13">
    <source>
        <dbReference type="EMBL" id="KAK2188872.1"/>
    </source>
</evidence>
<keyword evidence="8" id="KW-0106">Calcium</keyword>
<protein>
    <recommendedName>
        <fullName evidence="12">EGF-like domain-containing protein</fullName>
    </recommendedName>
</protein>
<dbReference type="AlphaFoldDB" id="A0AAD9P648"/>
<dbReference type="InterPro" id="IPR000152">
    <property type="entry name" value="EGF-type_Asp/Asn_hydroxyl_site"/>
</dbReference>
<proteinExistence type="predicted"/>
<evidence type="ECO:0000256" key="8">
    <source>
        <dbReference type="ARBA" id="ARBA00022837"/>
    </source>
</evidence>
<gene>
    <name evidence="13" type="ORF">NP493_117g04001</name>
</gene>
<evidence type="ECO:0000256" key="4">
    <source>
        <dbReference type="ARBA" id="ARBA00022525"/>
    </source>
</evidence>
<evidence type="ECO:0000256" key="1">
    <source>
        <dbReference type="ARBA" id="ARBA00004496"/>
    </source>
</evidence>
<dbReference type="PROSITE" id="PS50026">
    <property type="entry name" value="EGF_3"/>
    <property type="match status" value="2"/>
</dbReference>
<keyword evidence="4" id="KW-0964">Secreted</keyword>
<dbReference type="GO" id="GO:0005509">
    <property type="term" value="F:calcium ion binding"/>
    <property type="evidence" value="ECO:0007669"/>
    <property type="project" value="InterPro"/>
</dbReference>
<dbReference type="Pfam" id="PF12661">
    <property type="entry name" value="hEGF"/>
    <property type="match status" value="2"/>
</dbReference>
<evidence type="ECO:0000256" key="3">
    <source>
        <dbReference type="ARBA" id="ARBA00022490"/>
    </source>
</evidence>
<name>A0AAD9P648_RIDPI</name>
<evidence type="ECO:0000256" key="11">
    <source>
        <dbReference type="PROSITE-ProRule" id="PRU00076"/>
    </source>
</evidence>
<evidence type="ECO:0000256" key="7">
    <source>
        <dbReference type="ARBA" id="ARBA00022737"/>
    </source>
</evidence>
<comment type="subcellular location">
    <subcellularLocation>
        <location evidence="1">Cytoplasm</location>
    </subcellularLocation>
    <subcellularLocation>
        <location evidence="2">Secreted</location>
    </subcellularLocation>
</comment>
<keyword evidence="9 11" id="KW-1015">Disulfide bond</keyword>
<feature type="disulfide bond" evidence="11">
    <location>
        <begin position="17"/>
        <end position="26"/>
    </location>
</feature>
<dbReference type="PROSITE" id="PS00010">
    <property type="entry name" value="ASX_HYDROXYL"/>
    <property type="match status" value="2"/>
</dbReference>
<keyword evidence="7" id="KW-0677">Repeat</keyword>
<dbReference type="Gene3D" id="2.10.25.10">
    <property type="entry name" value="Laminin"/>
    <property type="match status" value="2"/>
</dbReference>
<dbReference type="Pfam" id="PF00008">
    <property type="entry name" value="EGF"/>
    <property type="match status" value="1"/>
</dbReference>
<dbReference type="InterPro" id="IPR051022">
    <property type="entry name" value="Notch_Cell-Fate_Det"/>
</dbReference>
<evidence type="ECO:0000256" key="6">
    <source>
        <dbReference type="ARBA" id="ARBA00022729"/>
    </source>
</evidence>
<comment type="caution">
    <text evidence="11">Lacks conserved residue(s) required for the propagation of feature annotation.</text>
</comment>
<dbReference type="EMBL" id="JAODUO010000120">
    <property type="protein sequence ID" value="KAK2188872.1"/>
    <property type="molecule type" value="Genomic_DNA"/>
</dbReference>
<keyword evidence="3" id="KW-0963">Cytoplasm</keyword>
<feature type="domain" description="EGF-like" evidence="12">
    <location>
        <begin position="1"/>
        <end position="27"/>
    </location>
</feature>
<dbReference type="SMART" id="SM00179">
    <property type="entry name" value="EGF_CA"/>
    <property type="match status" value="2"/>
</dbReference>
<evidence type="ECO:0000256" key="5">
    <source>
        <dbReference type="ARBA" id="ARBA00022536"/>
    </source>
</evidence>
<dbReference type="PANTHER" id="PTHR24049">
    <property type="entry name" value="CRUMBS FAMILY MEMBER"/>
    <property type="match status" value="1"/>
</dbReference>
<keyword evidence="5 11" id="KW-0245">EGF-like domain</keyword>
<evidence type="ECO:0000259" key="12">
    <source>
        <dbReference type="PROSITE" id="PS50026"/>
    </source>
</evidence>
<feature type="disulfide bond" evidence="11">
    <location>
        <begin position="55"/>
        <end position="64"/>
    </location>
</feature>
<accession>A0AAD9P648</accession>
<sequence length="247" mass="27607">MNKGTCIDIDGGYKCKCPFEFTGDACETEIIPCSANMCLHGGTCRDTSSGFLCSCNPSYSGQHCETEICAVTPCKNGGQCVPDLHTGYICVCRMCACDLHPRITPTCDIDESSICKNVSSTTNYNTTFPYDCEKYVQCKNGEFVKVDKTQTNWAYYPKIGKGVPKGGLVCATYTGKLQQLSEHNSFLSEYYGSYLKCVSYLYQLELAKTLIFHFVLCTHRHICCLCKFEHVLPFCLVIYLFCNLINM</sequence>
<dbReference type="GO" id="GO:0005737">
    <property type="term" value="C:cytoplasm"/>
    <property type="evidence" value="ECO:0007669"/>
    <property type="project" value="UniProtKB-SubCell"/>
</dbReference>
<dbReference type="SMART" id="SM00181">
    <property type="entry name" value="EGF"/>
    <property type="match status" value="3"/>
</dbReference>
<organism evidence="13 14">
    <name type="scientific">Ridgeia piscesae</name>
    <name type="common">Tubeworm</name>
    <dbReference type="NCBI Taxonomy" id="27915"/>
    <lineage>
        <taxon>Eukaryota</taxon>
        <taxon>Metazoa</taxon>
        <taxon>Spiralia</taxon>
        <taxon>Lophotrochozoa</taxon>
        <taxon>Annelida</taxon>
        <taxon>Polychaeta</taxon>
        <taxon>Sedentaria</taxon>
        <taxon>Canalipalpata</taxon>
        <taxon>Sabellida</taxon>
        <taxon>Siboglinidae</taxon>
        <taxon>Ridgeia</taxon>
    </lineage>
</organism>
<dbReference type="InterPro" id="IPR001881">
    <property type="entry name" value="EGF-like_Ca-bd_dom"/>
</dbReference>
<keyword evidence="6" id="KW-0732">Signal</keyword>
<dbReference type="InterPro" id="IPR013032">
    <property type="entry name" value="EGF-like_CS"/>
</dbReference>
<evidence type="ECO:0000256" key="9">
    <source>
        <dbReference type="ARBA" id="ARBA00023157"/>
    </source>
</evidence>
<evidence type="ECO:0000256" key="2">
    <source>
        <dbReference type="ARBA" id="ARBA00004613"/>
    </source>
</evidence>
<keyword evidence="10" id="KW-0325">Glycoprotein</keyword>
<comment type="caution">
    <text evidence="13">The sequence shown here is derived from an EMBL/GenBank/DDBJ whole genome shotgun (WGS) entry which is preliminary data.</text>
</comment>
<dbReference type="FunFam" id="2.10.25.10:FF:000425">
    <property type="entry name" value="Eyes shut homolog"/>
    <property type="match status" value="1"/>
</dbReference>
<feature type="domain" description="EGF-like" evidence="12">
    <location>
        <begin position="29"/>
        <end position="65"/>
    </location>
</feature>
<dbReference type="SUPFAM" id="SSF57196">
    <property type="entry name" value="EGF/Laminin"/>
    <property type="match status" value="2"/>
</dbReference>
<evidence type="ECO:0000256" key="10">
    <source>
        <dbReference type="ARBA" id="ARBA00023180"/>
    </source>
</evidence>